<evidence type="ECO:0000256" key="7">
    <source>
        <dbReference type="PIRSR" id="PIRSR006621-2"/>
    </source>
</evidence>
<feature type="binding site" evidence="7">
    <location>
        <position position="68"/>
    </location>
    <ligand>
        <name>FMN</name>
        <dbReference type="ChEBI" id="CHEBI:58210"/>
    </ligand>
</feature>
<comment type="function">
    <text evidence="5">Catalyzes the synthesis of 5,6-dihydrouridine (D), a modified base found in the D-loop of most tRNAs, via the reduction of the C5-C6 double bond in target uridines.</text>
</comment>
<reference evidence="9" key="1">
    <citation type="submission" date="2020-08" db="EMBL/GenBank/DDBJ databases">
        <title>Genome public.</title>
        <authorList>
            <person name="Liu C."/>
            <person name="Sun Q."/>
        </authorList>
    </citation>
    <scope>NUCLEOTIDE SEQUENCE</scope>
    <source>
        <strain evidence="9">N12</strain>
    </source>
</reference>
<comment type="caution">
    <text evidence="9">The sequence shown here is derived from an EMBL/GenBank/DDBJ whole genome shotgun (WGS) entry which is preliminary data.</text>
</comment>
<dbReference type="Proteomes" id="UP000651085">
    <property type="component" value="Unassembled WGS sequence"/>
</dbReference>
<feature type="domain" description="DUS-like FMN-binding" evidence="8">
    <location>
        <begin position="10"/>
        <end position="292"/>
    </location>
</feature>
<evidence type="ECO:0000256" key="2">
    <source>
        <dbReference type="ARBA" id="ARBA00022643"/>
    </source>
</evidence>
<feature type="binding site" evidence="7">
    <location>
        <begin position="222"/>
        <end position="223"/>
    </location>
    <ligand>
        <name>FMN</name>
        <dbReference type="ChEBI" id="CHEBI:58210"/>
    </ligand>
</feature>
<keyword evidence="2 5" id="KW-0288">FMN</keyword>
<dbReference type="InterPro" id="IPR013785">
    <property type="entry name" value="Aldolase_TIM"/>
</dbReference>
<dbReference type="RefSeq" id="WP_262433795.1">
    <property type="nucleotide sequence ID" value="NZ_JACRTF010000001.1"/>
</dbReference>
<dbReference type="GO" id="GO:0017150">
    <property type="term" value="F:tRNA dihydrouridine synthase activity"/>
    <property type="evidence" value="ECO:0007669"/>
    <property type="project" value="InterPro"/>
</dbReference>
<keyword evidence="10" id="KW-1185">Reference proteome</keyword>
<accession>A0A926EZ63</accession>
<dbReference type="EC" id="1.3.1.-" evidence="5"/>
<evidence type="ECO:0000256" key="5">
    <source>
        <dbReference type="PIRNR" id="PIRNR006621"/>
    </source>
</evidence>
<evidence type="ECO:0000259" key="8">
    <source>
        <dbReference type="Pfam" id="PF01207"/>
    </source>
</evidence>
<keyword evidence="7" id="KW-0547">Nucleotide-binding</keyword>
<dbReference type="InterPro" id="IPR035587">
    <property type="entry name" value="DUS-like_FMN-bd"/>
</dbReference>
<keyword evidence="4 5" id="KW-0560">Oxidoreductase</keyword>
<evidence type="ECO:0000256" key="3">
    <source>
        <dbReference type="ARBA" id="ARBA00022694"/>
    </source>
</evidence>
<feature type="binding site" evidence="7">
    <location>
        <position position="166"/>
    </location>
    <ligand>
        <name>FMN</name>
        <dbReference type="ChEBI" id="CHEBI:58210"/>
    </ligand>
</feature>
<comment type="similarity">
    <text evidence="5">Belongs to the dus family.</text>
</comment>
<dbReference type="SUPFAM" id="SSF51395">
    <property type="entry name" value="FMN-linked oxidoreductases"/>
    <property type="match status" value="1"/>
</dbReference>
<sequence length="311" mass="35515">MNATALPIFFAPLQGYTEAIYRNAHATVFGGVDTYYTPFVRLEKGNFRNKDLRDIDPAQNRVPHLVPQLIGAQKDKIEKILGQFIERNYKEADINMGCPFPLLAKRCNGSGILPFPEEVDKIMDVVRQHPEIRFSIKMRLGWEDPGECIRLLPILNELPLTHITLHPRLGKQQYKGETDLESFRAFAEDCRHPLIYNGDIKTLEDIEQIQNRLPSLAGIMIGRGLLANPALALEYKEGRVLSSEEMKEKLFTLHKLVFKDYDAQIQGGESQLLNKMKVFWEYLEPQIGHKAWKTIHKSTSLAKYQAAIGTI</sequence>
<dbReference type="InterPro" id="IPR001269">
    <property type="entry name" value="DUS_fam"/>
</dbReference>
<gene>
    <name evidence="9" type="ORF">H8744_05040</name>
</gene>
<dbReference type="Gene3D" id="3.20.20.70">
    <property type="entry name" value="Aldolase class I"/>
    <property type="match status" value="1"/>
</dbReference>
<evidence type="ECO:0000256" key="1">
    <source>
        <dbReference type="ARBA" id="ARBA00022630"/>
    </source>
</evidence>
<dbReference type="EMBL" id="JACRTF010000001">
    <property type="protein sequence ID" value="MBC8592623.1"/>
    <property type="molecule type" value="Genomic_DNA"/>
</dbReference>
<dbReference type="PIRSF" id="PIRSF006621">
    <property type="entry name" value="Dus"/>
    <property type="match status" value="1"/>
</dbReference>
<dbReference type="GO" id="GO:0050660">
    <property type="term" value="F:flavin adenine dinucleotide binding"/>
    <property type="evidence" value="ECO:0007669"/>
    <property type="project" value="InterPro"/>
</dbReference>
<dbReference type="PANTHER" id="PTHR45846:SF1">
    <property type="entry name" value="TRNA-DIHYDROURIDINE(47) SYNTHASE [NAD(P)(+)]-LIKE"/>
    <property type="match status" value="1"/>
</dbReference>
<comment type="cofactor">
    <cofactor evidence="5 7">
        <name>FMN</name>
        <dbReference type="ChEBI" id="CHEBI:58210"/>
    </cofactor>
</comment>
<protein>
    <recommendedName>
        <fullName evidence="5">tRNA-dihydrouridine synthase</fullName>
        <ecNumber evidence="5">1.3.1.-</ecNumber>
    </recommendedName>
</protein>
<feature type="active site" description="Proton donor" evidence="6">
    <location>
        <position position="98"/>
    </location>
</feature>
<keyword evidence="1 5" id="KW-0285">Flavoprotein</keyword>
<organism evidence="9 10">
    <name type="scientific">Jilunia laotingensis</name>
    <dbReference type="NCBI Taxonomy" id="2763675"/>
    <lineage>
        <taxon>Bacteria</taxon>
        <taxon>Pseudomonadati</taxon>
        <taxon>Bacteroidota</taxon>
        <taxon>Bacteroidia</taxon>
        <taxon>Bacteroidales</taxon>
        <taxon>Bacteroidaceae</taxon>
        <taxon>Jilunia</taxon>
    </lineage>
</organism>
<evidence type="ECO:0000256" key="4">
    <source>
        <dbReference type="ARBA" id="ARBA00023002"/>
    </source>
</evidence>
<name>A0A926EZ63_9BACT</name>
<dbReference type="PANTHER" id="PTHR45846">
    <property type="entry name" value="TRNA-DIHYDROURIDINE(47) SYNTHASE [NAD(P)(+)]-LIKE"/>
    <property type="match status" value="1"/>
</dbReference>
<keyword evidence="3 5" id="KW-0819">tRNA processing</keyword>
<proteinExistence type="inferred from homology"/>
<dbReference type="AlphaFoldDB" id="A0A926EZ63"/>
<dbReference type="Pfam" id="PF01207">
    <property type="entry name" value="Dus"/>
    <property type="match status" value="1"/>
</dbReference>
<evidence type="ECO:0000313" key="10">
    <source>
        <dbReference type="Proteomes" id="UP000651085"/>
    </source>
</evidence>
<dbReference type="CDD" id="cd02801">
    <property type="entry name" value="DUS_like_FMN"/>
    <property type="match status" value="1"/>
</dbReference>
<evidence type="ECO:0000313" key="9">
    <source>
        <dbReference type="EMBL" id="MBC8592623.1"/>
    </source>
</evidence>
<feature type="binding site" evidence="7">
    <location>
        <position position="137"/>
    </location>
    <ligand>
        <name>FMN</name>
        <dbReference type="ChEBI" id="CHEBI:58210"/>
    </ligand>
</feature>
<dbReference type="GO" id="GO:0003723">
    <property type="term" value="F:RNA binding"/>
    <property type="evidence" value="ECO:0007669"/>
    <property type="project" value="TreeGrafter"/>
</dbReference>
<evidence type="ECO:0000256" key="6">
    <source>
        <dbReference type="PIRSR" id="PIRSR006621-1"/>
    </source>
</evidence>